<accession>A0A7S3LCS4</accession>
<organism evidence="2">
    <name type="scientific">Amphora coffeiformis</name>
    <dbReference type="NCBI Taxonomy" id="265554"/>
    <lineage>
        <taxon>Eukaryota</taxon>
        <taxon>Sar</taxon>
        <taxon>Stramenopiles</taxon>
        <taxon>Ochrophyta</taxon>
        <taxon>Bacillariophyta</taxon>
        <taxon>Bacillariophyceae</taxon>
        <taxon>Bacillariophycidae</taxon>
        <taxon>Thalassiophysales</taxon>
        <taxon>Catenulaceae</taxon>
        <taxon>Amphora</taxon>
    </lineage>
</organism>
<feature type="chain" id="PRO_5030824000" description="Granulins domain-containing protein" evidence="1">
    <location>
        <begin position="20"/>
        <end position="291"/>
    </location>
</feature>
<gene>
    <name evidence="2" type="ORF">ACOF00016_LOCUS16263</name>
</gene>
<protein>
    <recommendedName>
        <fullName evidence="3">Granulins domain-containing protein</fullName>
    </recommendedName>
</protein>
<feature type="signal peptide" evidence="1">
    <location>
        <begin position="1"/>
        <end position="19"/>
    </location>
</feature>
<evidence type="ECO:0000313" key="2">
    <source>
        <dbReference type="EMBL" id="CAE0419422.1"/>
    </source>
</evidence>
<reference evidence="2" key="1">
    <citation type="submission" date="2021-01" db="EMBL/GenBank/DDBJ databases">
        <authorList>
            <person name="Corre E."/>
            <person name="Pelletier E."/>
            <person name="Niang G."/>
            <person name="Scheremetjew M."/>
            <person name="Finn R."/>
            <person name="Kale V."/>
            <person name="Holt S."/>
            <person name="Cochrane G."/>
            <person name="Meng A."/>
            <person name="Brown T."/>
            <person name="Cohen L."/>
        </authorList>
    </citation>
    <scope>NUCLEOTIDE SEQUENCE</scope>
    <source>
        <strain evidence="2">CCMP127</strain>
    </source>
</reference>
<sequence length="291" mass="30643">MKFPLSMALVIWAGTVGDALNEVDHAGLRHRQLACIKKGQFCNVAVPNCCGKMICENVTTAYGKCCLEEGVNGCSLDEHCCSGLTCDMAISTCIDPTYDPTGTSEPSEPRPCGIHGEFCVYNETDESNDCCGDIKYGCEEITVDGVSGSRCCMPVGGKGCSYTYHCCDNNETSCVDDCTFCDPVESRCVWLNGTFPEDAVGVADCSNEGGFCVNETQCCGDTRLTCQNSTCCILSGITGCDAMDKCCSGTCDFNTSTCCIPGGESGCVDHPECCPGNYCNSGTCTPAPTGI</sequence>
<name>A0A7S3LCS4_9STRA</name>
<proteinExistence type="predicted"/>
<dbReference type="EMBL" id="HBIM01021851">
    <property type="protein sequence ID" value="CAE0419422.1"/>
    <property type="molecule type" value="Transcribed_RNA"/>
</dbReference>
<keyword evidence="1" id="KW-0732">Signal</keyword>
<evidence type="ECO:0008006" key="3">
    <source>
        <dbReference type="Google" id="ProtNLM"/>
    </source>
</evidence>
<dbReference type="AlphaFoldDB" id="A0A7S3LCS4"/>
<evidence type="ECO:0000256" key="1">
    <source>
        <dbReference type="SAM" id="SignalP"/>
    </source>
</evidence>